<evidence type="ECO:0000313" key="3">
    <source>
        <dbReference type="Proteomes" id="UP001377567"/>
    </source>
</evidence>
<dbReference type="Proteomes" id="UP001377567">
    <property type="component" value="Unassembled WGS sequence"/>
</dbReference>
<accession>A0AAV5RZV0</accession>
<feature type="compositionally biased region" description="Polar residues" evidence="1">
    <location>
        <begin position="91"/>
        <end position="107"/>
    </location>
</feature>
<gene>
    <name evidence="2" type="ORF">DAKH74_032080</name>
</gene>
<feature type="region of interest" description="Disordered" evidence="1">
    <location>
        <begin position="73"/>
        <end position="114"/>
    </location>
</feature>
<dbReference type="EMBL" id="BTGD01000008">
    <property type="protein sequence ID" value="GMM56592.1"/>
    <property type="molecule type" value="Genomic_DNA"/>
</dbReference>
<evidence type="ECO:0000313" key="2">
    <source>
        <dbReference type="EMBL" id="GMM56592.1"/>
    </source>
</evidence>
<dbReference type="AlphaFoldDB" id="A0AAV5RZV0"/>
<protein>
    <submittedName>
        <fullName evidence="2">Uncharacterized protein</fullName>
    </submittedName>
</protein>
<comment type="caution">
    <text evidence="2">The sequence shown here is derived from an EMBL/GenBank/DDBJ whole genome shotgun (WGS) entry which is preliminary data.</text>
</comment>
<sequence length="114" mass="12771">MNSLQSNRAENFFNRLETEQDAMVMQYLKQSTHNDRVYVSRPRTNHYRCNKRLDHMMSASGSILRAASPKLAAASTPASIAQRRSSPRRGVQSTSTTARPVSVTANTIYPIGTR</sequence>
<organism evidence="2 3">
    <name type="scientific">Maudiozyma humilis</name>
    <name type="common">Sour dough yeast</name>
    <name type="synonym">Kazachstania humilis</name>
    <dbReference type="NCBI Taxonomy" id="51915"/>
    <lineage>
        <taxon>Eukaryota</taxon>
        <taxon>Fungi</taxon>
        <taxon>Dikarya</taxon>
        <taxon>Ascomycota</taxon>
        <taxon>Saccharomycotina</taxon>
        <taxon>Saccharomycetes</taxon>
        <taxon>Saccharomycetales</taxon>
        <taxon>Saccharomycetaceae</taxon>
        <taxon>Maudiozyma</taxon>
    </lineage>
</organism>
<reference evidence="2 3" key="1">
    <citation type="journal article" date="2023" name="Elife">
        <title>Identification of key yeast species and microbe-microbe interactions impacting larval growth of Drosophila in the wild.</title>
        <authorList>
            <person name="Mure A."/>
            <person name="Sugiura Y."/>
            <person name="Maeda R."/>
            <person name="Honda K."/>
            <person name="Sakurai N."/>
            <person name="Takahashi Y."/>
            <person name="Watada M."/>
            <person name="Katoh T."/>
            <person name="Gotoh A."/>
            <person name="Gotoh Y."/>
            <person name="Taniguchi I."/>
            <person name="Nakamura K."/>
            <person name="Hayashi T."/>
            <person name="Katayama T."/>
            <person name="Uemura T."/>
            <person name="Hattori Y."/>
        </authorList>
    </citation>
    <scope>NUCLEOTIDE SEQUENCE [LARGE SCALE GENOMIC DNA]</scope>
    <source>
        <strain evidence="2 3">KH-74</strain>
    </source>
</reference>
<evidence type="ECO:0000256" key="1">
    <source>
        <dbReference type="SAM" id="MobiDB-lite"/>
    </source>
</evidence>
<name>A0AAV5RZV0_MAUHU</name>
<proteinExistence type="predicted"/>
<keyword evidence="3" id="KW-1185">Reference proteome</keyword>